<gene>
    <name evidence="2" type="ORF">MPSI1_001792</name>
</gene>
<protein>
    <submittedName>
        <fullName evidence="2">Uncharacterized protein</fullName>
    </submittedName>
</protein>
<feature type="compositionally biased region" description="Polar residues" evidence="1">
    <location>
        <begin position="321"/>
        <end position="333"/>
    </location>
</feature>
<proteinExistence type="predicted"/>
<reference evidence="2" key="1">
    <citation type="submission" date="2023-02" db="EMBL/GenBank/DDBJ databases">
        <title>Mating type loci evolution in Malassezia.</title>
        <authorList>
            <person name="Coelho M.A."/>
        </authorList>
    </citation>
    <scope>NUCLEOTIDE SEQUENCE</scope>
    <source>
        <strain evidence="2">CBS 14136</strain>
    </source>
</reference>
<feature type="region of interest" description="Disordered" evidence="1">
    <location>
        <begin position="229"/>
        <end position="334"/>
    </location>
</feature>
<name>A0AAF0JE85_9BASI</name>
<organism evidence="2 3">
    <name type="scientific">Malassezia psittaci</name>
    <dbReference type="NCBI Taxonomy" id="1821823"/>
    <lineage>
        <taxon>Eukaryota</taxon>
        <taxon>Fungi</taxon>
        <taxon>Dikarya</taxon>
        <taxon>Basidiomycota</taxon>
        <taxon>Ustilaginomycotina</taxon>
        <taxon>Malasseziomycetes</taxon>
        <taxon>Malasseziales</taxon>
        <taxon>Malasseziaceae</taxon>
        <taxon>Malassezia</taxon>
    </lineage>
</organism>
<evidence type="ECO:0000256" key="1">
    <source>
        <dbReference type="SAM" id="MobiDB-lite"/>
    </source>
</evidence>
<keyword evidence="3" id="KW-1185">Reference proteome</keyword>
<dbReference type="EMBL" id="CP118376">
    <property type="protein sequence ID" value="WFD43139.1"/>
    <property type="molecule type" value="Genomic_DNA"/>
</dbReference>
<dbReference type="Proteomes" id="UP001214628">
    <property type="component" value="Chromosome 2"/>
</dbReference>
<sequence>MASHHSRSPSWNLSKPPTNENGMSNYGSRASNGGGNIPLRRRSSVIQSAPVVEPKLALHPSVSHSQPMSIPLGHLQNPTGIDDMSDFETGAPPSPSTLTDIILTLHASLYGAKRSVEEIRETVWRYYDGDAVFDSPMVSVHGRRRIIDQFVLAFAFPGIDIRSELRDVICSDFEFDGTRAGIIDHTITVSFLPNLFGSRFDHDSLAASTPGAPMSHGMVTPHPFANYATPTTSEGGSALHRSRSGHGFAMSPAAPSTPFMARTNSNSSRWGSRPLTPGIPETNEEKLYSDSAVADQSNNSQEGSVDDYSSMPRSAEPEQIDTANLSGSGSRDSLGTPMLLDTRPAMPIDAGMPHWSAQGLGRNSFWMLFFNLISPRRTLRSLFSIELRLLSRLEFNEAGRIVRHEDSWSLRELVDGVFPILSLGMSVRH</sequence>
<evidence type="ECO:0000313" key="3">
    <source>
        <dbReference type="Proteomes" id="UP001214628"/>
    </source>
</evidence>
<feature type="compositionally biased region" description="Polar residues" evidence="1">
    <location>
        <begin position="8"/>
        <end position="31"/>
    </location>
</feature>
<feature type="compositionally biased region" description="Polar residues" evidence="1">
    <location>
        <begin position="294"/>
        <end position="303"/>
    </location>
</feature>
<dbReference type="AlphaFoldDB" id="A0AAF0JE85"/>
<evidence type="ECO:0000313" key="2">
    <source>
        <dbReference type="EMBL" id="WFD43139.1"/>
    </source>
</evidence>
<accession>A0AAF0JE85</accession>
<feature type="region of interest" description="Disordered" evidence="1">
    <location>
        <begin position="1"/>
        <end position="39"/>
    </location>
</feature>